<reference evidence="3 4" key="1">
    <citation type="submission" date="2019-06" db="EMBL/GenBank/DDBJ databases">
        <title>A chromosome-scale genome assembly of the striped catfish, Pangasianodon hypophthalmus.</title>
        <authorList>
            <person name="Wen M."/>
            <person name="Zahm M."/>
            <person name="Roques C."/>
            <person name="Cabau C."/>
            <person name="Klopp C."/>
            <person name="Donnadieu C."/>
            <person name="Jouanno E."/>
            <person name="Avarre J.-C."/>
            <person name="Campet M."/>
            <person name="Ha T.T.T."/>
            <person name="Dugue R."/>
            <person name="Lampietro C."/>
            <person name="Louis A."/>
            <person name="Herpin A."/>
            <person name="Echchiki A."/>
            <person name="Berthelot C."/>
            <person name="Parey E."/>
            <person name="Roest-Crollius H."/>
            <person name="Braasch I."/>
            <person name="Postlethwait J."/>
            <person name="Bobe J."/>
            <person name="Montfort J."/>
            <person name="Bouchez O."/>
            <person name="Begum T."/>
            <person name="Schartl M."/>
            <person name="Guiguen Y."/>
        </authorList>
    </citation>
    <scope>NUCLEOTIDE SEQUENCE [LARGE SCALE GENOMIC DNA]</scope>
    <source>
        <strain evidence="3 4">Indonesia</strain>
        <tissue evidence="3">Blood</tissue>
    </source>
</reference>
<sequence length="381" mass="44472">MYKIKRGYWKTSQTRAAVFQKWLARLVKHLHGVCGVHACKQSWFVPYESLRSGPEMWGEIESCIKPASPAPYEPDSGGTEDEDKMDQCASEPSNPTAHIQDKGSSLLDGMLSAIVDSGSPVKSQQLGEPDLTMEEKKQLLLEQYNTKPVVFLERYHTHLKPKHLEAFSHVSSDCRTQYYCTEVQKRVSSSANKTRVRNHRYAALRALQKEGQYFSEEQMRFREPLLYEQYIGQYLSEEEILQRAEEAMQKGPIGLSDLLINSYQEKELQKRLQEEQGRENCAEQEEEEDDEEPPQAEWEPTAEEKAMLREEFLSQMHQRFLEGKDEDFNYSEVDENPDYDNLDILTRDAEERYFDEDEEEEEEEEENEEEEEENEGDSNMV</sequence>
<name>A0A5N5KKV4_PANHP</name>
<evidence type="ECO:0000256" key="1">
    <source>
        <dbReference type="SAM" id="MobiDB-lite"/>
    </source>
</evidence>
<feature type="compositionally biased region" description="Acidic residues" evidence="1">
    <location>
        <begin position="328"/>
        <end position="341"/>
    </location>
</feature>
<feature type="compositionally biased region" description="Basic and acidic residues" evidence="1">
    <location>
        <begin position="270"/>
        <end position="281"/>
    </location>
</feature>
<feature type="compositionally biased region" description="Acidic residues" evidence="1">
    <location>
        <begin position="353"/>
        <end position="381"/>
    </location>
</feature>
<evidence type="ECO:0000313" key="4">
    <source>
        <dbReference type="Proteomes" id="UP000327468"/>
    </source>
</evidence>
<dbReference type="InterPro" id="IPR018613">
    <property type="entry name" value="Ccdc97-like"/>
</dbReference>
<dbReference type="PANTHER" id="PTHR31840">
    <property type="entry name" value="COILED-COIL DOMAIN-CONTAINING PROTEIN 97"/>
    <property type="match status" value="1"/>
</dbReference>
<proteinExistence type="predicted"/>
<dbReference type="AlphaFoldDB" id="A0A5N5KKV4"/>
<feature type="domain" description="CCD97-like C-terminal" evidence="2">
    <location>
        <begin position="198"/>
        <end position="357"/>
    </location>
</feature>
<feature type="region of interest" description="Disordered" evidence="1">
    <location>
        <begin position="318"/>
        <end position="381"/>
    </location>
</feature>
<feature type="region of interest" description="Disordered" evidence="1">
    <location>
        <begin position="270"/>
        <end position="301"/>
    </location>
</feature>
<dbReference type="PANTHER" id="PTHR31840:SF1">
    <property type="entry name" value="COILED-COIL DOMAIN-CONTAINING PROTEIN 97"/>
    <property type="match status" value="1"/>
</dbReference>
<dbReference type="EMBL" id="VFJC01000024">
    <property type="protein sequence ID" value="KAB5531003.1"/>
    <property type="molecule type" value="Genomic_DNA"/>
</dbReference>
<evidence type="ECO:0000313" key="3">
    <source>
        <dbReference type="EMBL" id="KAB5531003.1"/>
    </source>
</evidence>
<dbReference type="InterPro" id="IPR040233">
    <property type="entry name" value="CCD97-like_C"/>
</dbReference>
<keyword evidence="4" id="KW-1185">Reference proteome</keyword>
<comment type="caution">
    <text evidence="3">The sequence shown here is derived from an EMBL/GenBank/DDBJ whole genome shotgun (WGS) entry which is preliminary data.</text>
</comment>
<feature type="region of interest" description="Disordered" evidence="1">
    <location>
        <begin position="67"/>
        <end position="99"/>
    </location>
</feature>
<evidence type="ECO:0000259" key="2">
    <source>
        <dbReference type="Pfam" id="PF09747"/>
    </source>
</evidence>
<dbReference type="Pfam" id="PF09747">
    <property type="entry name" value="CCD97-like_C"/>
    <property type="match status" value="1"/>
</dbReference>
<organism evidence="3 4">
    <name type="scientific">Pangasianodon hypophthalmus</name>
    <name type="common">Striped catfish</name>
    <name type="synonym">Helicophagus hypophthalmus</name>
    <dbReference type="NCBI Taxonomy" id="310915"/>
    <lineage>
        <taxon>Eukaryota</taxon>
        <taxon>Metazoa</taxon>
        <taxon>Chordata</taxon>
        <taxon>Craniata</taxon>
        <taxon>Vertebrata</taxon>
        <taxon>Euteleostomi</taxon>
        <taxon>Actinopterygii</taxon>
        <taxon>Neopterygii</taxon>
        <taxon>Teleostei</taxon>
        <taxon>Ostariophysi</taxon>
        <taxon>Siluriformes</taxon>
        <taxon>Pangasiidae</taxon>
        <taxon>Pangasianodon</taxon>
    </lineage>
</organism>
<accession>A0A5N5KKV4</accession>
<dbReference type="Proteomes" id="UP000327468">
    <property type="component" value="Chromosome 23"/>
</dbReference>
<protein>
    <recommendedName>
        <fullName evidence="2">CCD97-like C-terminal domain-containing protein</fullName>
    </recommendedName>
</protein>
<feature type="compositionally biased region" description="Acidic residues" evidence="1">
    <location>
        <begin position="282"/>
        <end position="294"/>
    </location>
</feature>
<gene>
    <name evidence="3" type="ORF">PHYPO_G00135880</name>
</gene>